<gene>
    <name evidence="1" type="ORF">ICC18_23790</name>
</gene>
<proteinExistence type="predicted"/>
<accession>A0A926KTD0</accession>
<reference evidence="1" key="1">
    <citation type="submission" date="2020-09" db="EMBL/GenBank/DDBJ databases">
        <title>Draft Genome Sequence of Paenibacillus sp. WST5.</title>
        <authorList>
            <person name="Bao Z."/>
        </authorList>
    </citation>
    <scope>NUCLEOTIDE SEQUENCE</scope>
    <source>
        <strain evidence="1">WST5</strain>
    </source>
</reference>
<protein>
    <submittedName>
        <fullName evidence="1">Uncharacterized protein</fullName>
    </submittedName>
</protein>
<dbReference type="AlphaFoldDB" id="A0A926KTD0"/>
<dbReference type="Proteomes" id="UP000650466">
    <property type="component" value="Unassembled WGS sequence"/>
</dbReference>
<comment type="caution">
    <text evidence="1">The sequence shown here is derived from an EMBL/GenBank/DDBJ whole genome shotgun (WGS) entry which is preliminary data.</text>
</comment>
<dbReference type="RefSeq" id="WP_188176905.1">
    <property type="nucleotide sequence ID" value="NZ_JACVVD010000009.1"/>
</dbReference>
<organism evidence="1 2">
    <name type="scientific">Paenibacillus sedimenti</name>
    <dbReference type="NCBI Taxonomy" id="2770274"/>
    <lineage>
        <taxon>Bacteria</taxon>
        <taxon>Bacillati</taxon>
        <taxon>Bacillota</taxon>
        <taxon>Bacilli</taxon>
        <taxon>Bacillales</taxon>
        <taxon>Paenibacillaceae</taxon>
        <taxon>Paenibacillus</taxon>
    </lineage>
</organism>
<evidence type="ECO:0000313" key="2">
    <source>
        <dbReference type="Proteomes" id="UP000650466"/>
    </source>
</evidence>
<dbReference type="Pfam" id="PF25846">
    <property type="entry name" value="YmzB"/>
    <property type="match status" value="1"/>
</dbReference>
<sequence>MEELSIQQVCGWFEANKEKSIMIKKEDQEDIDQIEIEVHEIGLMNFTDTEDAYLSPQAIVLRGSGSIATHDGEKQKLPEDSYEIPFSEHFHGVQRENSMEIQTELATYFITTD</sequence>
<dbReference type="EMBL" id="JACVVD010000009">
    <property type="protein sequence ID" value="MBD0383137.1"/>
    <property type="molecule type" value="Genomic_DNA"/>
</dbReference>
<keyword evidence="2" id="KW-1185">Reference proteome</keyword>
<name>A0A926KTD0_9BACL</name>
<evidence type="ECO:0000313" key="1">
    <source>
        <dbReference type="EMBL" id="MBD0383137.1"/>
    </source>
</evidence>
<dbReference type="InterPro" id="IPR058926">
    <property type="entry name" value="YmzB-like"/>
</dbReference>